<gene>
    <name evidence="2" type="ORF">NW762_011108</name>
</gene>
<evidence type="ECO:0000313" key="2">
    <source>
        <dbReference type="EMBL" id="KAJ4252507.1"/>
    </source>
</evidence>
<organism evidence="2 3">
    <name type="scientific">Fusarium torreyae</name>
    <dbReference type="NCBI Taxonomy" id="1237075"/>
    <lineage>
        <taxon>Eukaryota</taxon>
        <taxon>Fungi</taxon>
        <taxon>Dikarya</taxon>
        <taxon>Ascomycota</taxon>
        <taxon>Pezizomycotina</taxon>
        <taxon>Sordariomycetes</taxon>
        <taxon>Hypocreomycetidae</taxon>
        <taxon>Hypocreales</taxon>
        <taxon>Nectriaceae</taxon>
        <taxon>Fusarium</taxon>
    </lineage>
</organism>
<protein>
    <submittedName>
        <fullName evidence="2">Uncharacterized protein</fullName>
    </submittedName>
</protein>
<dbReference type="AlphaFoldDB" id="A0A9W8RS53"/>
<evidence type="ECO:0000256" key="1">
    <source>
        <dbReference type="SAM" id="MobiDB-lite"/>
    </source>
</evidence>
<feature type="region of interest" description="Disordered" evidence="1">
    <location>
        <begin position="61"/>
        <end position="83"/>
    </location>
</feature>
<keyword evidence="3" id="KW-1185">Reference proteome</keyword>
<comment type="caution">
    <text evidence="2">The sequence shown here is derived from an EMBL/GenBank/DDBJ whole genome shotgun (WGS) entry which is preliminary data.</text>
</comment>
<reference evidence="2" key="1">
    <citation type="submission" date="2022-09" db="EMBL/GenBank/DDBJ databases">
        <title>Fusarium specimens isolated from Avocado Roots.</title>
        <authorList>
            <person name="Stajich J."/>
            <person name="Roper C."/>
            <person name="Heimlech-Rivalta G."/>
        </authorList>
    </citation>
    <scope>NUCLEOTIDE SEQUENCE</scope>
    <source>
        <strain evidence="2">CF00136</strain>
    </source>
</reference>
<dbReference type="EMBL" id="JAOQAZ010000026">
    <property type="protein sequence ID" value="KAJ4252507.1"/>
    <property type="molecule type" value="Genomic_DNA"/>
</dbReference>
<dbReference type="Proteomes" id="UP001152049">
    <property type="component" value="Unassembled WGS sequence"/>
</dbReference>
<name>A0A9W8RS53_9HYPO</name>
<proteinExistence type="predicted"/>
<accession>A0A9W8RS53</accession>
<evidence type="ECO:0000313" key="3">
    <source>
        <dbReference type="Proteomes" id="UP001152049"/>
    </source>
</evidence>
<sequence length="143" mass="15718">MAATAVTFALGDITESQNQPHEYIQQMNFISKTLNECAKVSGFATHVCSKLQRNKTRTQLADLEEHSSPSEDVQGAGQVFPAPLDPLYEDQAEMEGSIHAPLDCDGSNFPECADIEGQLDDMLFANDQEGETMSPFDWSEIMA</sequence>